<evidence type="ECO:0000256" key="1">
    <source>
        <dbReference type="SAM" id="MobiDB-lite"/>
    </source>
</evidence>
<evidence type="ECO:0000313" key="3">
    <source>
        <dbReference type="Proteomes" id="UP000023152"/>
    </source>
</evidence>
<feature type="compositionally biased region" description="Acidic residues" evidence="1">
    <location>
        <begin position="160"/>
        <end position="172"/>
    </location>
</feature>
<name>X6LT54_RETFI</name>
<accession>X6LT54</accession>
<dbReference type="EMBL" id="ASPP01029563">
    <property type="protein sequence ID" value="ETO04292.1"/>
    <property type="molecule type" value="Genomic_DNA"/>
</dbReference>
<reference evidence="2 3" key="1">
    <citation type="journal article" date="2013" name="Curr. Biol.">
        <title>The Genome of the Foraminiferan Reticulomyxa filosa.</title>
        <authorList>
            <person name="Glockner G."/>
            <person name="Hulsmann N."/>
            <person name="Schleicher M."/>
            <person name="Noegel A.A."/>
            <person name="Eichinger L."/>
            <person name="Gallinger C."/>
            <person name="Pawlowski J."/>
            <person name="Sierra R."/>
            <person name="Euteneuer U."/>
            <person name="Pillet L."/>
            <person name="Moustafa A."/>
            <person name="Platzer M."/>
            <person name="Groth M."/>
            <person name="Szafranski K."/>
            <person name="Schliwa M."/>
        </authorList>
    </citation>
    <scope>NUCLEOTIDE SEQUENCE [LARGE SCALE GENOMIC DNA]</scope>
</reference>
<feature type="region of interest" description="Disordered" evidence="1">
    <location>
        <begin position="152"/>
        <end position="172"/>
    </location>
</feature>
<dbReference type="Proteomes" id="UP000023152">
    <property type="component" value="Unassembled WGS sequence"/>
</dbReference>
<protein>
    <submittedName>
        <fullName evidence="2">Uncharacterized protein</fullName>
    </submittedName>
</protein>
<sequence>NFFLKNLKVYLYLKMSYTSFEYPVRKGQWCEYEQETKDYKMEGEVDDYIQTDESPEVIQQEREDEYDKERMANSRTSKENYFLFLSYQKCDKCKTTNQNIFLVHFVNQSKIFKLKKKHVKEYSETEQQDQDYKLNVREEMEAGTIEELGDENKVEKGEATEEMGNEEGEEGLDENGQKIVQLYEIISELIEKQKARTQDLCSNEVLFQSLQGEFDLKAHENDENVEDDDEIDAQFELYNDIVNTYNEYLEAIGNFVPSHDEQKNISFV</sequence>
<comment type="caution">
    <text evidence="2">The sequence shown here is derived from an EMBL/GenBank/DDBJ whole genome shotgun (WGS) entry which is preliminary data.</text>
</comment>
<organism evidence="2 3">
    <name type="scientific">Reticulomyxa filosa</name>
    <dbReference type="NCBI Taxonomy" id="46433"/>
    <lineage>
        <taxon>Eukaryota</taxon>
        <taxon>Sar</taxon>
        <taxon>Rhizaria</taxon>
        <taxon>Retaria</taxon>
        <taxon>Foraminifera</taxon>
        <taxon>Monothalamids</taxon>
        <taxon>Reticulomyxidae</taxon>
        <taxon>Reticulomyxa</taxon>
    </lineage>
</organism>
<feature type="non-terminal residue" evidence="2">
    <location>
        <position position="1"/>
    </location>
</feature>
<gene>
    <name evidence="2" type="ORF">RFI_33107</name>
</gene>
<dbReference type="AlphaFoldDB" id="X6LT54"/>
<evidence type="ECO:0000313" key="2">
    <source>
        <dbReference type="EMBL" id="ETO04292.1"/>
    </source>
</evidence>
<keyword evidence="3" id="KW-1185">Reference proteome</keyword>
<proteinExistence type="predicted"/>